<dbReference type="InterPro" id="IPR029068">
    <property type="entry name" value="Glyas_Bleomycin-R_OHBP_Dase"/>
</dbReference>
<dbReference type="Pfam" id="PF00903">
    <property type="entry name" value="Glyoxalase"/>
    <property type="match status" value="1"/>
</dbReference>
<dbReference type="Gene3D" id="3.10.180.10">
    <property type="entry name" value="2,3-Dihydroxybiphenyl 1,2-Dioxygenase, domain 1"/>
    <property type="match status" value="1"/>
</dbReference>
<sequence>MPIQQIGGVFVPVSQLERSILFYTETLGLICRGIEDWGDGKRGATLFFDPHPEHAAMLTLAETKDPISAQANLNFNFKCSEARELHAALQAKGCRVTDLETWDSPWNHHIMFDAFDLDGHRINLIEMVPILALQAAK</sequence>
<reference evidence="2" key="1">
    <citation type="submission" date="2022-04" db="EMBL/GenBank/DDBJ databases">
        <title>Paenibacillus mangrovi sp. nov., a novel endophytic bacterium isolated from bark of Kandelia candel.</title>
        <authorList>
            <person name="Tuo L."/>
        </authorList>
    </citation>
    <scope>NUCLEOTIDE SEQUENCE</scope>
    <source>
        <strain evidence="2">KQZ6P-2</strain>
    </source>
</reference>
<evidence type="ECO:0000313" key="2">
    <source>
        <dbReference type="EMBL" id="MCJ8014775.1"/>
    </source>
</evidence>
<evidence type="ECO:0000259" key="1">
    <source>
        <dbReference type="PROSITE" id="PS51819"/>
    </source>
</evidence>
<dbReference type="RefSeq" id="WP_244730133.1">
    <property type="nucleotide sequence ID" value="NZ_JALIRP010000014.1"/>
</dbReference>
<comment type="caution">
    <text evidence="2">The sequence shown here is derived from an EMBL/GenBank/DDBJ whole genome shotgun (WGS) entry which is preliminary data.</text>
</comment>
<dbReference type="SUPFAM" id="SSF54593">
    <property type="entry name" value="Glyoxalase/Bleomycin resistance protein/Dihydroxybiphenyl dioxygenase"/>
    <property type="match status" value="1"/>
</dbReference>
<gene>
    <name evidence="2" type="ORF">MUG84_24130</name>
</gene>
<organism evidence="2 3">
    <name type="scientific">Paenibacillus mangrovi</name>
    <dbReference type="NCBI Taxonomy" id="2931978"/>
    <lineage>
        <taxon>Bacteria</taxon>
        <taxon>Bacillati</taxon>
        <taxon>Bacillota</taxon>
        <taxon>Bacilli</taxon>
        <taxon>Bacillales</taxon>
        <taxon>Paenibacillaceae</taxon>
        <taxon>Paenibacillus</taxon>
    </lineage>
</organism>
<keyword evidence="3" id="KW-1185">Reference proteome</keyword>
<accession>A0A9X2B583</accession>
<protein>
    <submittedName>
        <fullName evidence="2">VOC family protein</fullName>
    </submittedName>
</protein>
<name>A0A9X2B583_9BACL</name>
<proteinExistence type="predicted"/>
<dbReference type="InterPro" id="IPR037523">
    <property type="entry name" value="VOC_core"/>
</dbReference>
<dbReference type="AlphaFoldDB" id="A0A9X2B583"/>
<dbReference type="PROSITE" id="PS51819">
    <property type="entry name" value="VOC"/>
    <property type="match status" value="1"/>
</dbReference>
<dbReference type="Proteomes" id="UP001139347">
    <property type="component" value="Unassembled WGS sequence"/>
</dbReference>
<dbReference type="EMBL" id="JALIRP010000014">
    <property type="protein sequence ID" value="MCJ8014775.1"/>
    <property type="molecule type" value="Genomic_DNA"/>
</dbReference>
<evidence type="ECO:0000313" key="3">
    <source>
        <dbReference type="Proteomes" id="UP001139347"/>
    </source>
</evidence>
<dbReference type="InterPro" id="IPR004360">
    <property type="entry name" value="Glyas_Fos-R_dOase_dom"/>
</dbReference>
<feature type="domain" description="VOC" evidence="1">
    <location>
        <begin position="5"/>
        <end position="127"/>
    </location>
</feature>
<dbReference type="CDD" id="cd06587">
    <property type="entry name" value="VOC"/>
    <property type="match status" value="1"/>
</dbReference>